<dbReference type="PROSITE" id="PS51186">
    <property type="entry name" value="GNAT"/>
    <property type="match status" value="1"/>
</dbReference>
<name>A0ABU5ZN66_9BACL</name>
<protein>
    <submittedName>
        <fullName evidence="4">GNAT family N-acetyltransferase</fullName>
    </submittedName>
</protein>
<organism evidence="4 5">
    <name type="scientific">Ferviditalea candida</name>
    <dbReference type="NCBI Taxonomy" id="3108399"/>
    <lineage>
        <taxon>Bacteria</taxon>
        <taxon>Bacillati</taxon>
        <taxon>Bacillota</taxon>
        <taxon>Bacilli</taxon>
        <taxon>Bacillales</taxon>
        <taxon>Paenibacillaceae</taxon>
        <taxon>Ferviditalea</taxon>
    </lineage>
</organism>
<dbReference type="Gene3D" id="3.40.630.30">
    <property type="match status" value="1"/>
</dbReference>
<dbReference type="InterPro" id="IPR050680">
    <property type="entry name" value="YpeA/RimI_acetyltransf"/>
</dbReference>
<keyword evidence="2" id="KW-0012">Acyltransferase</keyword>
<accession>A0ABU5ZN66</accession>
<dbReference type="InterPro" id="IPR000182">
    <property type="entry name" value="GNAT_dom"/>
</dbReference>
<dbReference type="CDD" id="cd04301">
    <property type="entry name" value="NAT_SF"/>
    <property type="match status" value="1"/>
</dbReference>
<evidence type="ECO:0000256" key="2">
    <source>
        <dbReference type="ARBA" id="ARBA00023315"/>
    </source>
</evidence>
<dbReference type="RefSeq" id="WP_371755254.1">
    <property type="nucleotide sequence ID" value="NZ_JAYJLD010000028.1"/>
</dbReference>
<sequence>MIRIRRRKPALDDKRIISLIKNQLYTLTLKAFPDLKFDDKQVKKRLKDGVTFVVVKRPGPAKGFITFVVKDGVLYLDMLAVHPSLQGKGWGTKLMRRAENYGIRRGCKYSTLYVDELNVRAQTLYKRLGYQEYRFEDTIKCYLYFKELPAKKKRS</sequence>
<feature type="domain" description="N-acetyltransferase" evidence="3">
    <location>
        <begin position="2"/>
        <end position="149"/>
    </location>
</feature>
<dbReference type="PANTHER" id="PTHR43420">
    <property type="entry name" value="ACETYLTRANSFERASE"/>
    <property type="match status" value="1"/>
</dbReference>
<dbReference type="Proteomes" id="UP001310386">
    <property type="component" value="Unassembled WGS sequence"/>
</dbReference>
<proteinExistence type="predicted"/>
<evidence type="ECO:0000256" key="1">
    <source>
        <dbReference type="ARBA" id="ARBA00022679"/>
    </source>
</evidence>
<evidence type="ECO:0000313" key="4">
    <source>
        <dbReference type="EMBL" id="MEB3103126.1"/>
    </source>
</evidence>
<keyword evidence="5" id="KW-1185">Reference proteome</keyword>
<evidence type="ECO:0000313" key="5">
    <source>
        <dbReference type="Proteomes" id="UP001310386"/>
    </source>
</evidence>
<comment type="caution">
    <text evidence="4">The sequence shown here is derived from an EMBL/GenBank/DDBJ whole genome shotgun (WGS) entry which is preliminary data.</text>
</comment>
<dbReference type="Pfam" id="PF00583">
    <property type="entry name" value="Acetyltransf_1"/>
    <property type="match status" value="1"/>
</dbReference>
<dbReference type="InterPro" id="IPR016181">
    <property type="entry name" value="Acyl_CoA_acyltransferase"/>
</dbReference>
<dbReference type="PANTHER" id="PTHR43420:SF12">
    <property type="entry name" value="N-ACETYLTRANSFERASE DOMAIN-CONTAINING PROTEIN"/>
    <property type="match status" value="1"/>
</dbReference>
<gene>
    <name evidence="4" type="ORF">VF724_15825</name>
</gene>
<dbReference type="SUPFAM" id="SSF55729">
    <property type="entry name" value="Acyl-CoA N-acyltransferases (Nat)"/>
    <property type="match status" value="1"/>
</dbReference>
<dbReference type="EMBL" id="JAYJLD010000028">
    <property type="protein sequence ID" value="MEB3103126.1"/>
    <property type="molecule type" value="Genomic_DNA"/>
</dbReference>
<reference evidence="4" key="1">
    <citation type="submission" date="2023-12" db="EMBL/GenBank/DDBJ databases">
        <title>Fervidustalea candida gen. nov., sp. nov., a novel member of the family Paenibacillaceae isolated from a geothermal area.</title>
        <authorList>
            <person name="Li W.-J."/>
            <person name="Jiao J.-Y."/>
            <person name="Chen Y."/>
        </authorList>
    </citation>
    <scope>NUCLEOTIDE SEQUENCE</scope>
    <source>
        <strain evidence="4">SYSU GA230002</strain>
    </source>
</reference>
<keyword evidence="1" id="KW-0808">Transferase</keyword>
<evidence type="ECO:0000259" key="3">
    <source>
        <dbReference type="PROSITE" id="PS51186"/>
    </source>
</evidence>